<dbReference type="PROSITE" id="PS51679">
    <property type="entry name" value="SAM_MT_C5"/>
    <property type="match status" value="1"/>
</dbReference>
<sequence>MPPQAENLSPEFGRSLPQGTYATSPTSPEKVEKTSVPSVEAKSPATTPRTRPKKDEAQEPAETEKPGQKKALSSKEVEHFANRMSAWAKDRDKRRQDESEKARSKETIQQLQISERSRKLAKNVKPVHERLGDIVQGRKEAFQQARAKQEEMEMKDATMHPVISARAQKMERRFEDHQSWKERRDKRIGEEQLAQYQKQLAECTFKPQINKTSSSLAQKTAAISFRHGRRPGAAGETGAQMPDEEHELPSNTLAFAPALTTALRKVDFEHVFSCDTCPQVKKQILANFSGVKFFDDLMSRDNSSRDVPAADLYIAGFPCQPFSGAGKGLGLDDTRGTVFFGCADYIRQKRPRAFVLENVKRILSNNNGHTWEVIMNTLTTMNGGAYHVDWKVLDTQEHGVPQSRPRVYIVGVLKTALPKNFESFPWPEKLPLISIEPLLEEAERKPTMKDLPPQYPTTPYKGVKEVMGALKKAKKDPLSRTFLIDVDASPKFRSYMEDRVMCMTKSRPSGYWISSRGRRMNVDEMLRLQGMERCFEQVVTDKVLGAQIGNAMSQNILEA</sequence>
<dbReference type="InterPro" id="IPR050750">
    <property type="entry name" value="C5-MTase"/>
</dbReference>
<keyword evidence="10" id="KW-1185">Reference proteome</keyword>
<dbReference type="GO" id="GO:0008168">
    <property type="term" value="F:methyltransferase activity"/>
    <property type="evidence" value="ECO:0007669"/>
    <property type="project" value="UniProtKB-KW"/>
</dbReference>
<reference evidence="8" key="2">
    <citation type="submission" date="2024-04" db="EMBL/GenBank/DDBJ databases">
        <authorList>
            <person name="Chen Y."/>
            <person name="Shah S."/>
            <person name="Dougan E. K."/>
            <person name="Thang M."/>
            <person name="Chan C."/>
        </authorList>
    </citation>
    <scope>NUCLEOTIDE SEQUENCE [LARGE SCALE GENOMIC DNA]</scope>
</reference>
<comment type="similarity">
    <text evidence="4 5">Belongs to the class I-like SAM-binding methyltransferase superfamily. C5-methyltransferase family.</text>
</comment>
<evidence type="ECO:0000256" key="5">
    <source>
        <dbReference type="RuleBase" id="RU000416"/>
    </source>
</evidence>
<organism evidence="7">
    <name type="scientific">Cladocopium goreaui</name>
    <dbReference type="NCBI Taxonomy" id="2562237"/>
    <lineage>
        <taxon>Eukaryota</taxon>
        <taxon>Sar</taxon>
        <taxon>Alveolata</taxon>
        <taxon>Dinophyceae</taxon>
        <taxon>Suessiales</taxon>
        <taxon>Symbiodiniaceae</taxon>
        <taxon>Cladocopium</taxon>
    </lineage>
</organism>
<dbReference type="NCBIfam" id="TIGR00675">
    <property type="entry name" value="dcm"/>
    <property type="match status" value="1"/>
</dbReference>
<evidence type="ECO:0000256" key="1">
    <source>
        <dbReference type="ARBA" id="ARBA00022603"/>
    </source>
</evidence>
<comment type="caution">
    <text evidence="7">The sequence shown here is derived from an EMBL/GenBank/DDBJ whole genome shotgun (WGS) entry which is preliminary data.</text>
</comment>
<keyword evidence="2 4" id="KW-0808">Transferase</keyword>
<dbReference type="EMBL" id="CAMXCT030001168">
    <property type="protein sequence ID" value="CAL4774750.1"/>
    <property type="molecule type" value="Genomic_DNA"/>
</dbReference>
<name>A0A9P1FT57_9DINO</name>
<keyword evidence="3 4" id="KW-0949">S-adenosyl-L-methionine</keyword>
<dbReference type="AlphaFoldDB" id="A0A9P1FT57"/>
<accession>A0A9P1FT57</accession>
<evidence type="ECO:0000256" key="3">
    <source>
        <dbReference type="ARBA" id="ARBA00022691"/>
    </source>
</evidence>
<reference evidence="7" key="1">
    <citation type="submission" date="2022-10" db="EMBL/GenBank/DDBJ databases">
        <authorList>
            <person name="Chen Y."/>
            <person name="Dougan E. K."/>
            <person name="Chan C."/>
            <person name="Rhodes N."/>
            <person name="Thang M."/>
        </authorList>
    </citation>
    <scope>NUCLEOTIDE SEQUENCE</scope>
</reference>
<protein>
    <submittedName>
        <fullName evidence="9">Type II methyltransferase M.NgoBI (M.NgoBI) (Cytosine-specific methyltransferase NgoBI) (M.NgoI) (Modification methylase NgoBI)</fullName>
    </submittedName>
</protein>
<dbReference type="PANTHER" id="PTHR46098">
    <property type="entry name" value="TRNA (CYTOSINE(38)-C(5))-METHYLTRANSFERASE"/>
    <property type="match status" value="1"/>
</dbReference>
<dbReference type="EMBL" id="CAMXCT010001168">
    <property type="protein sequence ID" value="CAI3987438.1"/>
    <property type="molecule type" value="Genomic_DNA"/>
</dbReference>
<evidence type="ECO:0000313" key="9">
    <source>
        <dbReference type="EMBL" id="CAL4774750.1"/>
    </source>
</evidence>
<evidence type="ECO:0000313" key="8">
    <source>
        <dbReference type="EMBL" id="CAL1140813.1"/>
    </source>
</evidence>
<dbReference type="OrthoDB" id="406397at2759"/>
<evidence type="ECO:0000256" key="6">
    <source>
        <dbReference type="SAM" id="MobiDB-lite"/>
    </source>
</evidence>
<evidence type="ECO:0000256" key="4">
    <source>
        <dbReference type="PROSITE-ProRule" id="PRU01016"/>
    </source>
</evidence>
<proteinExistence type="inferred from homology"/>
<dbReference type="InterPro" id="IPR029063">
    <property type="entry name" value="SAM-dependent_MTases_sf"/>
</dbReference>
<feature type="active site" evidence="4">
    <location>
        <position position="319"/>
    </location>
</feature>
<dbReference type="SUPFAM" id="SSF53335">
    <property type="entry name" value="S-adenosyl-L-methionine-dependent methyltransferases"/>
    <property type="match status" value="1"/>
</dbReference>
<evidence type="ECO:0000256" key="2">
    <source>
        <dbReference type="ARBA" id="ARBA00022679"/>
    </source>
</evidence>
<evidence type="ECO:0000313" key="10">
    <source>
        <dbReference type="Proteomes" id="UP001152797"/>
    </source>
</evidence>
<dbReference type="GO" id="GO:0032259">
    <property type="term" value="P:methylation"/>
    <property type="evidence" value="ECO:0007669"/>
    <property type="project" value="UniProtKB-KW"/>
</dbReference>
<feature type="compositionally biased region" description="Basic and acidic residues" evidence="6">
    <location>
        <begin position="53"/>
        <end position="81"/>
    </location>
</feature>
<evidence type="ECO:0000313" key="7">
    <source>
        <dbReference type="EMBL" id="CAI3987438.1"/>
    </source>
</evidence>
<dbReference type="InterPro" id="IPR001525">
    <property type="entry name" value="C5_MeTfrase"/>
</dbReference>
<gene>
    <name evidence="7" type="ORF">C1SCF055_LOCUS14709</name>
</gene>
<dbReference type="Proteomes" id="UP001152797">
    <property type="component" value="Unassembled WGS sequence"/>
</dbReference>
<dbReference type="Gene3D" id="3.90.120.10">
    <property type="entry name" value="DNA Methylase, subunit A, domain 2"/>
    <property type="match status" value="1"/>
</dbReference>
<dbReference type="Gene3D" id="3.40.50.150">
    <property type="entry name" value="Vaccinia Virus protein VP39"/>
    <property type="match status" value="1"/>
</dbReference>
<dbReference type="PANTHER" id="PTHR46098:SF1">
    <property type="entry name" value="TRNA (CYTOSINE(38)-C(5))-METHYLTRANSFERASE"/>
    <property type="match status" value="1"/>
</dbReference>
<feature type="region of interest" description="Disordered" evidence="6">
    <location>
        <begin position="1"/>
        <end position="114"/>
    </location>
</feature>
<dbReference type="PRINTS" id="PR00105">
    <property type="entry name" value="C5METTRFRASE"/>
</dbReference>
<dbReference type="EMBL" id="CAMXCT020001168">
    <property type="protein sequence ID" value="CAL1140813.1"/>
    <property type="molecule type" value="Genomic_DNA"/>
</dbReference>
<feature type="compositionally biased region" description="Basic and acidic residues" evidence="6">
    <location>
        <begin position="88"/>
        <end position="106"/>
    </location>
</feature>
<feature type="compositionally biased region" description="Polar residues" evidence="6">
    <location>
        <begin position="17"/>
        <end position="27"/>
    </location>
</feature>
<dbReference type="Pfam" id="PF00145">
    <property type="entry name" value="DNA_methylase"/>
    <property type="match status" value="1"/>
</dbReference>
<keyword evidence="1 4" id="KW-0489">Methyltransferase</keyword>